<sequence>MLADLKLKSVSARRKEVSVHGKWVSSECSGGALGAARGRSGEIGAARVRSGALGRARAARPSIPPTRPRRCEQSGAPRTPGLGARHGGVSARRCGLRRTCRDGQRGNRARPSPAAAARRPPSCVTLTRPQPRPPTGVQPRANAREPAALSSPDPHGPCRVVSSASVIVVMEPVCGAACAVPLARAPPRSPRPALCRTPLHMQPALFKIRAVLPVFGV</sequence>
<evidence type="ECO:0000313" key="2">
    <source>
        <dbReference type="Proteomes" id="UP001064048"/>
    </source>
</evidence>
<keyword evidence="2" id="KW-1185">Reference proteome</keyword>
<dbReference type="EMBL" id="CM046105">
    <property type="protein sequence ID" value="KAI8435393.1"/>
    <property type="molecule type" value="Genomic_DNA"/>
</dbReference>
<comment type="caution">
    <text evidence="1">The sequence shown here is derived from an EMBL/GenBank/DDBJ whole genome shotgun (WGS) entry which is preliminary data.</text>
</comment>
<organism evidence="1 2">
    <name type="scientific">Choristoneura fumiferana</name>
    <name type="common">Spruce budworm moth</name>
    <name type="synonym">Archips fumiferana</name>
    <dbReference type="NCBI Taxonomy" id="7141"/>
    <lineage>
        <taxon>Eukaryota</taxon>
        <taxon>Metazoa</taxon>
        <taxon>Ecdysozoa</taxon>
        <taxon>Arthropoda</taxon>
        <taxon>Hexapoda</taxon>
        <taxon>Insecta</taxon>
        <taxon>Pterygota</taxon>
        <taxon>Neoptera</taxon>
        <taxon>Endopterygota</taxon>
        <taxon>Lepidoptera</taxon>
        <taxon>Glossata</taxon>
        <taxon>Ditrysia</taxon>
        <taxon>Tortricoidea</taxon>
        <taxon>Tortricidae</taxon>
        <taxon>Tortricinae</taxon>
        <taxon>Choristoneura</taxon>
    </lineage>
</organism>
<proteinExistence type="predicted"/>
<gene>
    <name evidence="1" type="ORF">MSG28_003711</name>
</gene>
<protein>
    <submittedName>
        <fullName evidence="1">Uncharacterized protein</fullName>
    </submittedName>
</protein>
<accession>A0ACC0KFX5</accession>
<dbReference type="Proteomes" id="UP001064048">
    <property type="component" value="Chromosome 5"/>
</dbReference>
<name>A0ACC0KFX5_CHOFU</name>
<reference evidence="1 2" key="1">
    <citation type="journal article" date="2022" name="Genome Biol. Evol.">
        <title>The Spruce Budworm Genome: Reconstructing the Evolutionary History of Antifreeze Proteins.</title>
        <authorList>
            <person name="Beliveau C."/>
            <person name="Gagne P."/>
            <person name="Picq S."/>
            <person name="Vernygora O."/>
            <person name="Keeling C.I."/>
            <person name="Pinkney K."/>
            <person name="Doucet D."/>
            <person name="Wen F."/>
            <person name="Johnston J.S."/>
            <person name="Maaroufi H."/>
            <person name="Boyle B."/>
            <person name="Laroche J."/>
            <person name="Dewar K."/>
            <person name="Juretic N."/>
            <person name="Blackburn G."/>
            <person name="Nisole A."/>
            <person name="Brunet B."/>
            <person name="Brandao M."/>
            <person name="Lumley L."/>
            <person name="Duan J."/>
            <person name="Quan G."/>
            <person name="Lucarotti C.J."/>
            <person name="Roe A.D."/>
            <person name="Sperling F.A.H."/>
            <person name="Levesque R.C."/>
            <person name="Cusson M."/>
        </authorList>
    </citation>
    <scope>NUCLEOTIDE SEQUENCE [LARGE SCALE GENOMIC DNA]</scope>
    <source>
        <strain evidence="1">Glfc:IPQL:Cfum</strain>
    </source>
</reference>
<evidence type="ECO:0000313" key="1">
    <source>
        <dbReference type="EMBL" id="KAI8435393.1"/>
    </source>
</evidence>